<feature type="region of interest" description="Disordered" evidence="6">
    <location>
        <begin position="913"/>
        <end position="937"/>
    </location>
</feature>
<dbReference type="Pfam" id="PF04130">
    <property type="entry name" value="GCP_C_terminal"/>
    <property type="match status" value="1"/>
</dbReference>
<dbReference type="GO" id="GO:0000278">
    <property type="term" value="P:mitotic cell cycle"/>
    <property type="evidence" value="ECO:0007669"/>
    <property type="project" value="TreeGrafter"/>
</dbReference>
<feature type="domain" description="Gamma tubulin complex component C-terminal" evidence="7">
    <location>
        <begin position="585"/>
        <end position="959"/>
    </location>
</feature>
<dbReference type="Pfam" id="PF17681">
    <property type="entry name" value="GCP_N_terminal"/>
    <property type="match status" value="1"/>
</dbReference>
<dbReference type="GO" id="GO:0051321">
    <property type="term" value="P:meiotic cell cycle"/>
    <property type="evidence" value="ECO:0007669"/>
    <property type="project" value="TreeGrafter"/>
</dbReference>
<evidence type="ECO:0000256" key="4">
    <source>
        <dbReference type="ARBA" id="ARBA00023212"/>
    </source>
</evidence>
<keyword evidence="10" id="KW-1185">Reference proteome</keyword>
<proteinExistence type="inferred from homology"/>
<dbReference type="GO" id="GO:0005816">
    <property type="term" value="C:spindle pole body"/>
    <property type="evidence" value="ECO:0007669"/>
    <property type="project" value="UniProtKB-ARBA"/>
</dbReference>
<dbReference type="InterPro" id="IPR040457">
    <property type="entry name" value="GCP_C"/>
</dbReference>
<evidence type="ECO:0000256" key="5">
    <source>
        <dbReference type="RuleBase" id="RU363050"/>
    </source>
</evidence>
<keyword evidence="2 5" id="KW-0963">Cytoplasm</keyword>
<organism evidence="9 10">
    <name type="scientific">Talaromyces islandicus</name>
    <name type="common">Penicillium islandicum</name>
    <dbReference type="NCBI Taxonomy" id="28573"/>
    <lineage>
        <taxon>Eukaryota</taxon>
        <taxon>Fungi</taxon>
        <taxon>Dikarya</taxon>
        <taxon>Ascomycota</taxon>
        <taxon>Pezizomycotina</taxon>
        <taxon>Eurotiomycetes</taxon>
        <taxon>Eurotiomycetidae</taxon>
        <taxon>Eurotiales</taxon>
        <taxon>Trichocomaceae</taxon>
        <taxon>Talaromyces</taxon>
        <taxon>Talaromyces sect. Islandici</taxon>
    </lineage>
</organism>
<dbReference type="GO" id="GO:0007020">
    <property type="term" value="P:microtubule nucleation"/>
    <property type="evidence" value="ECO:0007669"/>
    <property type="project" value="InterPro"/>
</dbReference>
<dbReference type="OrthoDB" id="775571at2759"/>
<evidence type="ECO:0000313" key="9">
    <source>
        <dbReference type="EMBL" id="CRG89707.1"/>
    </source>
</evidence>
<reference evidence="9 10" key="1">
    <citation type="submission" date="2015-04" db="EMBL/GenBank/DDBJ databases">
        <authorList>
            <person name="Syromyatnikov M.Y."/>
            <person name="Popov V.N."/>
        </authorList>
    </citation>
    <scope>NUCLEOTIDE SEQUENCE [LARGE SCALE GENOMIC DNA]</scope>
    <source>
        <strain evidence="9">WF-38-12</strain>
    </source>
</reference>
<dbReference type="InterPro" id="IPR007259">
    <property type="entry name" value="GCP"/>
</dbReference>
<evidence type="ECO:0000259" key="7">
    <source>
        <dbReference type="Pfam" id="PF04130"/>
    </source>
</evidence>
<gene>
    <name evidence="9" type="ORF">PISL3812_06746</name>
</gene>
<dbReference type="STRING" id="28573.A0A0U1M294"/>
<evidence type="ECO:0000256" key="6">
    <source>
        <dbReference type="SAM" id="MobiDB-lite"/>
    </source>
</evidence>
<comment type="subcellular location">
    <subcellularLocation>
        <location evidence="5">Cytoplasm</location>
        <location evidence="5">Cytoskeleton</location>
        <location evidence="5">Microtubule organizing center</location>
    </subcellularLocation>
</comment>
<dbReference type="GO" id="GO:0051225">
    <property type="term" value="P:spindle assembly"/>
    <property type="evidence" value="ECO:0007669"/>
    <property type="project" value="TreeGrafter"/>
</dbReference>
<dbReference type="InterPro" id="IPR041470">
    <property type="entry name" value="GCP_N"/>
</dbReference>
<dbReference type="GO" id="GO:0000930">
    <property type="term" value="C:gamma-tubulin complex"/>
    <property type="evidence" value="ECO:0007669"/>
    <property type="project" value="TreeGrafter"/>
</dbReference>
<dbReference type="Proteomes" id="UP000054383">
    <property type="component" value="Unassembled WGS sequence"/>
</dbReference>
<evidence type="ECO:0000259" key="8">
    <source>
        <dbReference type="Pfam" id="PF17681"/>
    </source>
</evidence>
<feature type="region of interest" description="Disordered" evidence="6">
    <location>
        <begin position="468"/>
        <end position="495"/>
    </location>
</feature>
<accession>A0A0U1M294</accession>
<dbReference type="GO" id="GO:0031122">
    <property type="term" value="P:cytoplasmic microtubule organization"/>
    <property type="evidence" value="ECO:0007669"/>
    <property type="project" value="TreeGrafter"/>
</dbReference>
<evidence type="ECO:0000256" key="2">
    <source>
        <dbReference type="ARBA" id="ARBA00022490"/>
    </source>
</evidence>
<dbReference type="AlphaFoldDB" id="A0A0U1M294"/>
<name>A0A0U1M294_TALIS</name>
<dbReference type="Gene3D" id="1.20.120.1900">
    <property type="entry name" value="Gamma-tubulin complex, C-terminal domain"/>
    <property type="match status" value="1"/>
</dbReference>
<protein>
    <recommendedName>
        <fullName evidence="5">Spindle pole body component</fullName>
    </recommendedName>
</protein>
<dbReference type="GO" id="GO:0043015">
    <property type="term" value="F:gamma-tubulin binding"/>
    <property type="evidence" value="ECO:0007669"/>
    <property type="project" value="InterPro"/>
</dbReference>
<keyword evidence="4 5" id="KW-0206">Cytoskeleton</keyword>
<dbReference type="InterPro" id="IPR042241">
    <property type="entry name" value="GCP_C_sf"/>
</dbReference>
<dbReference type="EMBL" id="CVMT01000006">
    <property type="protein sequence ID" value="CRG89707.1"/>
    <property type="molecule type" value="Genomic_DNA"/>
</dbReference>
<dbReference type="PANTHER" id="PTHR19302:SF70">
    <property type="entry name" value="GAMMA-TUBULIN COMPLEX COMPONENT 6"/>
    <property type="match status" value="1"/>
</dbReference>
<evidence type="ECO:0000256" key="3">
    <source>
        <dbReference type="ARBA" id="ARBA00022701"/>
    </source>
</evidence>
<dbReference type="GO" id="GO:0051011">
    <property type="term" value="F:microtubule minus-end binding"/>
    <property type="evidence" value="ECO:0007669"/>
    <property type="project" value="TreeGrafter"/>
</dbReference>
<keyword evidence="3 5" id="KW-0493">Microtubule</keyword>
<dbReference type="GO" id="GO:0005874">
    <property type="term" value="C:microtubule"/>
    <property type="evidence" value="ECO:0007669"/>
    <property type="project" value="UniProtKB-KW"/>
</dbReference>
<comment type="similarity">
    <text evidence="1 5">Belongs to the TUBGCP family.</text>
</comment>
<dbReference type="PANTHER" id="PTHR19302">
    <property type="entry name" value="GAMMA TUBULIN COMPLEX PROTEIN"/>
    <property type="match status" value="1"/>
</dbReference>
<feature type="domain" description="Gamma tubulin complex component protein N-terminal" evidence="8">
    <location>
        <begin position="177"/>
        <end position="581"/>
    </location>
</feature>
<dbReference type="GO" id="GO:0000922">
    <property type="term" value="C:spindle pole"/>
    <property type="evidence" value="ECO:0007669"/>
    <property type="project" value="InterPro"/>
</dbReference>
<dbReference type="OMA" id="DYCFHVG"/>
<dbReference type="FunFam" id="1.20.120.1900:FF:000013">
    <property type="entry name" value="Spindle pole body component"/>
    <property type="match status" value="1"/>
</dbReference>
<evidence type="ECO:0000256" key="1">
    <source>
        <dbReference type="ARBA" id="ARBA00010337"/>
    </source>
</evidence>
<sequence>MDLEDEIDDPFKIKDLWQPSRFALPALEPLEPVPLEYTPPEIQKSIFDTPLHVFDNNDSLLYQLNVFGTDHTEHSTSEPEPCDDESLGVTTNDTAESEFPTQELDNIWVLESLQSPSAGQPKLESWDSFLDGDFQEPASAYLSEFGNKGFDAALSHQATVSGLENAGRLLQPSIFLNSLFRLGLGWNSILFHYNERDRAFEKSIRDIRITGIGLMTLNGMIGDILKCGTDMQRIRRFVRKNPTLTEQPSVLTGLASAASVLIYSLEKQLTKHISPSISLIQIQSLFRNCGDLVSTLAEIITAVEGAGTESEIISIILDKCENYEQRFPWMADILHEILQKCAKPWLALVESWIGLRSEKRRLAEEHTTRKRFVEWQGFSPVGEDYIYHSEMMPSSLPTEQAHLIFETGKALRLLKQNQPDHPISRDDVVEKSQPPSFSCAFSWAHIEQIQQKAADYESRLRQEILRYHNGDRSSSRPVTQSGEIHLAGDKKDETSTSNEFELIDLDKEPQTSGILASNSYMEADNLYKYTEESDLLNPDSANFAETAFGPPLGSVLYLSLAPILAVQAELIDFSCLHLLFKRHKLRRHLTLQWRFQLLGDGIFASRLSRSLFDPELTSGERKSGVARGGFHTGLRLGSRDTWPPASSELRLVLMGLLTECHAAIDNEAALSIQPEAKGKELPGGLSFSIRELSGVELMKCKDPNAIEALDFLRLQYKPPAVLESVITPQSLEKYDRLFKHLLRLIRMLSVTNSLVRDSTARHSLSGDAHNVFQKFRVDSQHFIGALNDYFFQTGIGSNWDRFENTLSKIETCLDKGDIDETIEIAGSLHRLRQYHEAVLDQILFSLFLSKRHVQVNKLLEEIFGTILAFAPLSRFDGSHGIRHQNEKTAHRLYATFRKQVGAFVRFLRGLDGGKMSSSKSASSQFGGGSSSSSSSGMSAKASSSIFEYLLVRLDLRQYY</sequence>
<evidence type="ECO:0000313" key="10">
    <source>
        <dbReference type="Proteomes" id="UP000054383"/>
    </source>
</evidence>